<reference evidence="2" key="1">
    <citation type="submission" date="2020-11" db="EMBL/GenBank/DDBJ databases">
        <authorList>
            <person name="Tran Van P."/>
        </authorList>
    </citation>
    <scope>NUCLEOTIDE SEQUENCE</scope>
</reference>
<gene>
    <name evidence="2" type="ORF">TCEB3V08_LOCUS9096</name>
</gene>
<dbReference type="AlphaFoldDB" id="A0A7R9D5J3"/>
<dbReference type="EMBL" id="OC320237">
    <property type="protein sequence ID" value="CAD7407594.1"/>
    <property type="molecule type" value="Genomic_DNA"/>
</dbReference>
<evidence type="ECO:0000313" key="2">
    <source>
        <dbReference type="EMBL" id="CAD7407594.1"/>
    </source>
</evidence>
<evidence type="ECO:0000256" key="1">
    <source>
        <dbReference type="SAM" id="MobiDB-lite"/>
    </source>
</evidence>
<sequence>MLDRPLNQDPFDLSPRLHGRGPLDLSPRLHQIIDRYLSKVKARALSKIKTIRVHVGIQNRHLQSSTSRLNSVLIKTTLKFDTRSRTKQTAQKENPEHWELYTLVGIELSRNPNQKRMWTTKIMFELAHPSKPCGPPSVALCSNTTLVADSGSGVGAY</sequence>
<feature type="region of interest" description="Disordered" evidence="1">
    <location>
        <begin position="1"/>
        <end position="20"/>
    </location>
</feature>
<organism evidence="2">
    <name type="scientific">Timema cristinae</name>
    <name type="common">Walking stick</name>
    <dbReference type="NCBI Taxonomy" id="61476"/>
    <lineage>
        <taxon>Eukaryota</taxon>
        <taxon>Metazoa</taxon>
        <taxon>Ecdysozoa</taxon>
        <taxon>Arthropoda</taxon>
        <taxon>Hexapoda</taxon>
        <taxon>Insecta</taxon>
        <taxon>Pterygota</taxon>
        <taxon>Neoptera</taxon>
        <taxon>Polyneoptera</taxon>
        <taxon>Phasmatodea</taxon>
        <taxon>Timematodea</taxon>
        <taxon>Timematoidea</taxon>
        <taxon>Timematidae</taxon>
        <taxon>Timema</taxon>
    </lineage>
</organism>
<proteinExistence type="predicted"/>
<protein>
    <submittedName>
        <fullName evidence="2">Uncharacterized protein</fullName>
    </submittedName>
</protein>
<name>A0A7R9D5J3_TIMCR</name>
<accession>A0A7R9D5J3</accession>